<dbReference type="Gene3D" id="1.10.8.80">
    <property type="entry name" value="Magnesium chelatase subunit I, C-Terminal domain"/>
    <property type="match status" value="1"/>
</dbReference>
<dbReference type="InterPro" id="IPR027417">
    <property type="entry name" value="P-loop_NTPase"/>
</dbReference>
<reference evidence="4 5" key="1">
    <citation type="journal article" date="2007" name="Int. J. Syst. Evol. Microbiol.">
        <title>Paenibacillus ginsengarvi sp. nov., isolated from soil from ginseng cultivation.</title>
        <authorList>
            <person name="Yoon M.H."/>
            <person name="Ten L.N."/>
            <person name="Im W.T."/>
        </authorList>
    </citation>
    <scope>NUCLEOTIDE SEQUENCE [LARGE SCALE GENOMIC DNA]</scope>
    <source>
        <strain evidence="4 5">KCTC 13059</strain>
    </source>
</reference>
<dbReference type="InterPro" id="IPR002035">
    <property type="entry name" value="VWF_A"/>
</dbReference>
<dbReference type="InterPro" id="IPR041628">
    <property type="entry name" value="ChlI/MoxR_AAA_lid"/>
</dbReference>
<dbReference type="OrthoDB" id="9775079at2"/>
<dbReference type="RefSeq" id="WP_120747681.1">
    <property type="nucleotide sequence ID" value="NZ_RBAH01000008.1"/>
</dbReference>
<sequence>MSHEPAAVFYPFCAVVGQPRAQKALLLHAVNGRIGSVLLCGERGAGKSTLLRGIGALLPRCQMLAVPAHVTEDRLFGGLDAAAAAREGRKRLAPGLLAEADGRWLAVDDAQLMPERLLQAILQTSGDGVIRIEREGLSEYAPTRFRLIGAWGTDGTERSRPRLDYWGICVTLERIVSPEQKMEIIRHQLDFERDPLRFTDGYAAETSELRNKIGAAAKRLADVAIGSGALRLMAELIGEANAAGNRAEIVLAETARAIAAWEGDAEVVDRHVQEAAGYALPHLLAVNGSARSPNRRDGEKPEGNGETQRDRERPTPEPASRKSPGRPGGSGGPSGGSRSGDSPGTDGQPADAAAGNTNASGAVEMIETIGREIATPPISFTYRFADGGNRDGKRNKIGAGPGAGRYMRAALPRGRVRDLAFDATLRAAAMFQPSRRARLNGEHPCRVLIEPGDLREKVRENRAGTALLFVVDASASMHAARRMSAVKGAVLALLRDAYRQRDRVGLIAFRGDRAELLLDMTRSVETAQRKLRTLPTGGKTPLAAGLLKGAETLAAMKGQNTGHVPALILLTDGRANVRCNPERDPLEESRDIAGRIAEMGIQALVIDTESGYVKLGYAKRLASELGAAYCLLDELEAGRIEQAVRGLIHSTTK</sequence>
<dbReference type="GO" id="GO:0005524">
    <property type="term" value="F:ATP binding"/>
    <property type="evidence" value="ECO:0007669"/>
    <property type="project" value="InterPro"/>
</dbReference>
<feature type="region of interest" description="Disordered" evidence="2">
    <location>
        <begin position="286"/>
        <end position="358"/>
    </location>
</feature>
<dbReference type="PROSITE" id="PS50234">
    <property type="entry name" value="VWFA"/>
    <property type="match status" value="1"/>
</dbReference>
<feature type="compositionally biased region" description="Gly residues" evidence="2">
    <location>
        <begin position="326"/>
        <end position="338"/>
    </location>
</feature>
<proteinExistence type="inferred from homology"/>
<keyword evidence="5" id="KW-1185">Reference proteome</keyword>
<dbReference type="GO" id="GO:0016887">
    <property type="term" value="F:ATP hydrolysis activity"/>
    <property type="evidence" value="ECO:0007669"/>
    <property type="project" value="InterPro"/>
</dbReference>
<dbReference type="SUPFAM" id="SSF53300">
    <property type="entry name" value="vWA-like"/>
    <property type="match status" value="1"/>
</dbReference>
<dbReference type="Proteomes" id="UP000282311">
    <property type="component" value="Unassembled WGS sequence"/>
</dbReference>
<dbReference type="SMART" id="SM00327">
    <property type="entry name" value="VWA"/>
    <property type="match status" value="1"/>
</dbReference>
<dbReference type="InterPro" id="IPR052989">
    <property type="entry name" value="Mg-chelatase_DI-like"/>
</dbReference>
<dbReference type="PANTHER" id="PTHR35023:SF1">
    <property type="entry name" value="MG-PROTOPORPHYRIN IX CHELATASE"/>
    <property type="match status" value="1"/>
</dbReference>
<dbReference type="InterPro" id="IPR036465">
    <property type="entry name" value="vWFA_dom_sf"/>
</dbReference>
<dbReference type="Pfam" id="PF17863">
    <property type="entry name" value="AAA_lid_2"/>
    <property type="match status" value="1"/>
</dbReference>
<evidence type="ECO:0000256" key="1">
    <source>
        <dbReference type="ARBA" id="ARBA00005799"/>
    </source>
</evidence>
<evidence type="ECO:0000313" key="5">
    <source>
        <dbReference type="Proteomes" id="UP000282311"/>
    </source>
</evidence>
<feature type="domain" description="VWFA" evidence="3">
    <location>
        <begin position="466"/>
        <end position="647"/>
    </location>
</feature>
<dbReference type="Pfam" id="PF07728">
    <property type="entry name" value="AAA_5"/>
    <property type="match status" value="1"/>
</dbReference>
<feature type="compositionally biased region" description="Basic and acidic residues" evidence="2">
    <location>
        <begin position="294"/>
        <end position="315"/>
    </location>
</feature>
<dbReference type="CDD" id="cd01451">
    <property type="entry name" value="vWA_Magnesium_chelatase"/>
    <property type="match status" value="1"/>
</dbReference>
<accession>A0A3B0CEC6</accession>
<comment type="similarity">
    <text evidence="1">Belongs to the Mg-chelatase subunits D/I family.</text>
</comment>
<dbReference type="AlphaFoldDB" id="A0A3B0CEC6"/>
<dbReference type="InterPro" id="IPR003593">
    <property type="entry name" value="AAA+_ATPase"/>
</dbReference>
<dbReference type="PANTHER" id="PTHR35023">
    <property type="entry name" value="CHELATASE-RELATED"/>
    <property type="match status" value="1"/>
</dbReference>
<dbReference type="Pfam" id="PF13519">
    <property type="entry name" value="VWA_2"/>
    <property type="match status" value="1"/>
</dbReference>
<comment type="caution">
    <text evidence="4">The sequence shown here is derived from an EMBL/GenBank/DDBJ whole genome shotgun (WGS) entry which is preliminary data.</text>
</comment>
<dbReference type="EMBL" id="RBAH01000008">
    <property type="protein sequence ID" value="RKN84425.1"/>
    <property type="molecule type" value="Genomic_DNA"/>
</dbReference>
<dbReference type="SMART" id="SM00382">
    <property type="entry name" value="AAA"/>
    <property type="match status" value="1"/>
</dbReference>
<name>A0A3B0CEC6_9BACL</name>
<dbReference type="CDD" id="cd00009">
    <property type="entry name" value="AAA"/>
    <property type="match status" value="1"/>
</dbReference>
<dbReference type="InterPro" id="IPR041702">
    <property type="entry name" value="BchD/ChlD_VWA"/>
</dbReference>
<dbReference type="SUPFAM" id="SSF52540">
    <property type="entry name" value="P-loop containing nucleoside triphosphate hydrolases"/>
    <property type="match status" value="1"/>
</dbReference>
<organism evidence="4 5">
    <name type="scientific">Paenibacillus ginsengarvi</name>
    <dbReference type="NCBI Taxonomy" id="400777"/>
    <lineage>
        <taxon>Bacteria</taxon>
        <taxon>Bacillati</taxon>
        <taxon>Bacillota</taxon>
        <taxon>Bacilli</taxon>
        <taxon>Bacillales</taxon>
        <taxon>Paenibacillaceae</taxon>
        <taxon>Paenibacillus</taxon>
    </lineage>
</organism>
<evidence type="ECO:0000313" key="4">
    <source>
        <dbReference type="EMBL" id="RKN84425.1"/>
    </source>
</evidence>
<dbReference type="Gene3D" id="3.40.50.410">
    <property type="entry name" value="von Willebrand factor, type A domain"/>
    <property type="match status" value="1"/>
</dbReference>
<evidence type="ECO:0000259" key="3">
    <source>
        <dbReference type="PROSITE" id="PS50234"/>
    </source>
</evidence>
<gene>
    <name evidence="4" type="ORF">D7M11_13145</name>
</gene>
<protein>
    <submittedName>
        <fullName evidence="4">VWA domain-containing protein</fullName>
    </submittedName>
</protein>
<dbReference type="Gene3D" id="3.40.50.300">
    <property type="entry name" value="P-loop containing nucleotide triphosphate hydrolases"/>
    <property type="match status" value="1"/>
</dbReference>
<evidence type="ECO:0000256" key="2">
    <source>
        <dbReference type="SAM" id="MobiDB-lite"/>
    </source>
</evidence>
<dbReference type="InterPro" id="IPR011704">
    <property type="entry name" value="ATPase_dyneun-rel_AAA"/>
</dbReference>